<reference evidence="2 3" key="1">
    <citation type="submission" date="2013-02" db="EMBL/GenBank/DDBJ databases">
        <title>The complete genome sequence of Corynebacterium vitaeruminis DSM 20294.</title>
        <authorList>
            <person name="Ruckert C."/>
            <person name="Albersmeier A."/>
            <person name="Kalinowski J."/>
        </authorList>
    </citation>
    <scope>NUCLEOTIDE SEQUENCE [LARGE SCALE GENOMIC DNA]</scope>
    <source>
        <strain evidence="3">ATCC 10234</strain>
    </source>
</reference>
<dbReference type="PATRIC" id="fig|1224164.3.peg.2277"/>
<dbReference type="HOGENOM" id="CLU_2860148_0_0_11"/>
<name>W5YAS2_9CORY</name>
<proteinExistence type="predicted"/>
<dbReference type="EMBL" id="CP004353">
    <property type="protein sequence ID" value="AHI23638.1"/>
    <property type="molecule type" value="Genomic_DNA"/>
</dbReference>
<dbReference type="AlphaFoldDB" id="W5YAS2"/>
<protein>
    <submittedName>
        <fullName evidence="2">Uncharacterized protein</fullName>
    </submittedName>
</protein>
<dbReference type="Proteomes" id="UP000019222">
    <property type="component" value="Chromosome"/>
</dbReference>
<organism evidence="2 3">
    <name type="scientific">Corynebacterium vitaeruminis DSM 20294</name>
    <dbReference type="NCBI Taxonomy" id="1224164"/>
    <lineage>
        <taxon>Bacteria</taxon>
        <taxon>Bacillati</taxon>
        <taxon>Actinomycetota</taxon>
        <taxon>Actinomycetes</taxon>
        <taxon>Mycobacteriales</taxon>
        <taxon>Corynebacteriaceae</taxon>
        <taxon>Corynebacterium</taxon>
    </lineage>
</organism>
<evidence type="ECO:0000313" key="2">
    <source>
        <dbReference type="EMBL" id="AHI23638.1"/>
    </source>
</evidence>
<feature type="region of interest" description="Disordered" evidence="1">
    <location>
        <begin position="45"/>
        <end position="64"/>
    </location>
</feature>
<evidence type="ECO:0000256" key="1">
    <source>
        <dbReference type="SAM" id="MobiDB-lite"/>
    </source>
</evidence>
<keyword evidence="3" id="KW-1185">Reference proteome</keyword>
<evidence type="ECO:0000313" key="3">
    <source>
        <dbReference type="Proteomes" id="UP000019222"/>
    </source>
</evidence>
<dbReference type="RefSeq" id="WP_025253623.1">
    <property type="nucleotide sequence ID" value="NZ_CP004353.1"/>
</dbReference>
<gene>
    <name evidence="2" type="ORF">B843_11300</name>
</gene>
<accession>W5YAS2</accession>
<sequence>MDLSNIADQLDNFKDGLAAFHTLTEVPQFIANLFGLDGSKTPSNTLSSNLEGLSSTVKGLSSAE</sequence>
<dbReference type="KEGG" id="cvt:B843_11300"/>